<dbReference type="EMBL" id="JAEKNR010000100">
    <property type="protein sequence ID" value="MBJ7598226.1"/>
    <property type="molecule type" value="Genomic_DNA"/>
</dbReference>
<feature type="region of interest" description="Disordered" evidence="1">
    <location>
        <begin position="74"/>
        <end position="93"/>
    </location>
</feature>
<dbReference type="AlphaFoldDB" id="A0A934JYJ1"/>
<reference evidence="2" key="1">
    <citation type="submission" date="2020-10" db="EMBL/GenBank/DDBJ databases">
        <title>Ca. Dormibacterota MAGs.</title>
        <authorList>
            <person name="Montgomery K."/>
        </authorList>
    </citation>
    <scope>NUCLEOTIDE SEQUENCE [LARGE SCALE GENOMIC DNA]</scope>
    <source>
        <strain evidence="2">SC8812_S17_10</strain>
    </source>
</reference>
<feature type="compositionally biased region" description="Basic residues" evidence="1">
    <location>
        <begin position="83"/>
        <end position="93"/>
    </location>
</feature>
<gene>
    <name evidence="2" type="ORF">JF922_09100</name>
</gene>
<accession>A0A934JYJ1</accession>
<protein>
    <submittedName>
        <fullName evidence="2">Uncharacterized protein</fullName>
    </submittedName>
</protein>
<dbReference type="RefSeq" id="WP_338201055.1">
    <property type="nucleotide sequence ID" value="NZ_JAEKNR010000100.1"/>
</dbReference>
<proteinExistence type="predicted"/>
<sequence length="93" mass="9983">MSRTAELVPLASIVPPLNHEVAAGFDAVVGDESVHVRAVLERTVVVEHANAERSVVRKELCMVEEGAVPFIPGNPSAGVGPRQWRRLPGKPPK</sequence>
<dbReference type="Proteomes" id="UP000612893">
    <property type="component" value="Unassembled WGS sequence"/>
</dbReference>
<organism evidence="2 3">
    <name type="scientific">Candidatus Nephthysia bennettiae</name>
    <dbReference type="NCBI Taxonomy" id="3127016"/>
    <lineage>
        <taxon>Bacteria</taxon>
        <taxon>Bacillati</taxon>
        <taxon>Candidatus Dormiibacterota</taxon>
        <taxon>Candidatus Dormibacteria</taxon>
        <taxon>Candidatus Dormibacterales</taxon>
        <taxon>Candidatus Dormibacteraceae</taxon>
        <taxon>Candidatus Nephthysia</taxon>
    </lineage>
</organism>
<evidence type="ECO:0000313" key="3">
    <source>
        <dbReference type="Proteomes" id="UP000612893"/>
    </source>
</evidence>
<evidence type="ECO:0000256" key="1">
    <source>
        <dbReference type="SAM" id="MobiDB-lite"/>
    </source>
</evidence>
<comment type="caution">
    <text evidence="2">The sequence shown here is derived from an EMBL/GenBank/DDBJ whole genome shotgun (WGS) entry which is preliminary data.</text>
</comment>
<keyword evidence="3" id="KW-1185">Reference proteome</keyword>
<name>A0A934JYJ1_9BACT</name>
<evidence type="ECO:0000313" key="2">
    <source>
        <dbReference type="EMBL" id="MBJ7598226.1"/>
    </source>
</evidence>